<evidence type="ECO:0000256" key="3">
    <source>
        <dbReference type="ARBA" id="ARBA00022801"/>
    </source>
</evidence>
<evidence type="ECO:0000256" key="2">
    <source>
        <dbReference type="ARBA" id="ARBA00022741"/>
    </source>
</evidence>
<dbReference type="GO" id="GO:0005524">
    <property type="term" value="F:ATP binding"/>
    <property type="evidence" value="ECO:0007669"/>
    <property type="project" value="UniProtKB-KW"/>
</dbReference>
<dbReference type="EMBL" id="FCON02000118">
    <property type="protein sequence ID" value="SAL82359.1"/>
    <property type="molecule type" value="Genomic_DNA"/>
</dbReference>
<dbReference type="InterPro" id="IPR041677">
    <property type="entry name" value="DNA2/NAM7_AAA_11"/>
</dbReference>
<dbReference type="PANTHER" id="PTHR43788:SF8">
    <property type="entry name" value="DNA-BINDING PROTEIN SMUBP-2"/>
    <property type="match status" value="1"/>
</dbReference>
<reference evidence="9" key="1">
    <citation type="submission" date="2016-01" db="EMBL/GenBank/DDBJ databases">
        <authorList>
            <person name="Peeters C."/>
        </authorList>
    </citation>
    <scope>NUCLEOTIDE SEQUENCE [LARGE SCALE GENOMIC DNA]</scope>
    <source>
        <strain evidence="9">LMG 22940</strain>
    </source>
</reference>
<dbReference type="Pfam" id="PF13087">
    <property type="entry name" value="AAA_12"/>
    <property type="match status" value="1"/>
</dbReference>
<evidence type="ECO:0000256" key="4">
    <source>
        <dbReference type="ARBA" id="ARBA00022806"/>
    </source>
</evidence>
<dbReference type="AlphaFoldDB" id="A0A158KNN5"/>
<dbReference type="GO" id="GO:0043139">
    <property type="term" value="F:5'-3' DNA helicase activity"/>
    <property type="evidence" value="ECO:0007669"/>
    <property type="project" value="TreeGrafter"/>
</dbReference>
<protein>
    <submittedName>
        <fullName evidence="9">DNA helicase-like protein</fullName>
    </submittedName>
</protein>
<evidence type="ECO:0000256" key="5">
    <source>
        <dbReference type="ARBA" id="ARBA00022840"/>
    </source>
</evidence>
<keyword evidence="2" id="KW-0547">Nucleotide-binding</keyword>
<dbReference type="Gene3D" id="3.40.50.300">
    <property type="entry name" value="P-loop containing nucleotide triphosphate hydrolases"/>
    <property type="match status" value="2"/>
</dbReference>
<keyword evidence="10" id="KW-1185">Reference proteome</keyword>
<dbReference type="InterPro" id="IPR047187">
    <property type="entry name" value="SF1_C_Upf1"/>
</dbReference>
<accession>A0A158KNN5</accession>
<keyword evidence="4" id="KW-0347">Helicase</keyword>
<dbReference type="InterPro" id="IPR027417">
    <property type="entry name" value="P-loop_NTPase"/>
</dbReference>
<evidence type="ECO:0000259" key="8">
    <source>
        <dbReference type="Pfam" id="PF13087"/>
    </source>
</evidence>
<organism evidence="9 10">
    <name type="scientific">Caballeronia choica</name>
    <dbReference type="NCBI Taxonomy" id="326476"/>
    <lineage>
        <taxon>Bacteria</taxon>
        <taxon>Pseudomonadati</taxon>
        <taxon>Pseudomonadota</taxon>
        <taxon>Betaproteobacteria</taxon>
        <taxon>Burkholderiales</taxon>
        <taxon>Burkholderiaceae</taxon>
        <taxon>Caballeronia</taxon>
    </lineage>
</organism>
<keyword evidence="5" id="KW-0067">ATP-binding</keyword>
<evidence type="ECO:0000256" key="6">
    <source>
        <dbReference type="SAM" id="MobiDB-lite"/>
    </source>
</evidence>
<evidence type="ECO:0000256" key="1">
    <source>
        <dbReference type="ARBA" id="ARBA00007913"/>
    </source>
</evidence>
<dbReference type="GO" id="GO:0016787">
    <property type="term" value="F:hydrolase activity"/>
    <property type="evidence" value="ECO:0007669"/>
    <property type="project" value="UniProtKB-KW"/>
</dbReference>
<feature type="domain" description="DNA2/NAM7 helicase-like C-terminal" evidence="8">
    <location>
        <begin position="911"/>
        <end position="1091"/>
    </location>
</feature>
<dbReference type="SUPFAM" id="SSF52540">
    <property type="entry name" value="P-loop containing nucleoside triphosphate hydrolases"/>
    <property type="match status" value="1"/>
</dbReference>
<sequence>MSDSARLLDILDYWHKVEFFIPFDLNQVLGTRDEWSTKWLFERELPADPSSLWQLSVPQDRVLSGFKLYLGVFEMEAIEKFAQTLPMMADADAFDEAERTELDGRSCMASVSLNAHGEPIFETVSVSTAPWALGQATRHGLAVLSADAFAEARERLGERLQNFQSARLRERVSDDDGNSPLPLSRDQLLDLRRLFMDWCGYEPTGDPPVALMQVLTTRAKNNTKDVGAIDASTRESADAAEDIDDDETDDEQTPAIDILNSFYIEDIERCMTSVRNGEIPVTLRAYLTPLDDAQRVDLYTPRGRQAIVDALHPRRFNAGHWLEDASRKMSLMQQFAINAALGALEQDGLFSVNGPPGTGKTTLLRDVICENVVRRARLLAALPKAADALASAVTEVQFPGMKETVKIRALLPELTGFEMVVASSNNAAVENISNDLPKRKQLGQAWRDMSYLQPVAHKIAAQTDEGKFAKLEPGDVPWGLISCVLGRAQNRRRFAERFYFGELPEHLRDDSAAPCHIRDWVARYKGVNFDNAKRAFLKLDDAVRAAIEERARYADLHAELSATTESEFTRRAQSNVEAAEAGVRDAAASSRIADDDLREQEARLTELQEDERLIDRSAPGVLARLFRTGTARRHAADVVANAQAQREIRGGLSDRRKHAKEREGHLRQSRAELDRARTVLDEMRATWTRKRATLSQFQERFADTPLPASLDALETDDVQMRGMWQDEGFARLRSQLFAAGLMLHQAWLAEVARKGGGSGFGANLLAISKLLNGKWPDNPAHVPLIWQSLFMIVPVVSTTFASFARQFRHMGPGSIGWLFIDEAGQAVPQAAVGALWRAKRAMVVGDPLQIEPVFTVPTRLIDALAQSSPHTASGDYSPARTSVQRLADDANPYGTLVSVDAERPLWIGSPLRVHRRCADPMFSIANRIAYQGKMVFGLDTRDPPDVAPGFGKSAWVDVRGKTERKQAVPRQIELVVELVAKAYAKDRSLPPLYVISPFKAVKDELRRRLLEIDWQAMTGGRGPSRKAWSKWCADRVGTVHTFQGKEEKIVVFVLGADRDGRGAAVWAASKPNLLNVALTRAQHRIYVIGDAGLWGGLPHFDAALPLLDRTTAEAWLDRLDVA</sequence>
<evidence type="ECO:0000259" key="7">
    <source>
        <dbReference type="Pfam" id="PF13086"/>
    </source>
</evidence>
<dbReference type="RefSeq" id="WP_235028614.1">
    <property type="nucleotide sequence ID" value="NZ_FCON02000118.1"/>
</dbReference>
<feature type="region of interest" description="Disordered" evidence="6">
    <location>
        <begin position="226"/>
        <end position="251"/>
    </location>
</feature>
<feature type="domain" description="DNA2/NAM7 helicase helicase" evidence="7">
    <location>
        <begin position="795"/>
        <end position="853"/>
    </location>
</feature>
<dbReference type="Proteomes" id="UP000054770">
    <property type="component" value="Unassembled WGS sequence"/>
</dbReference>
<proteinExistence type="inferred from homology"/>
<dbReference type="CDD" id="cd18808">
    <property type="entry name" value="SF1_C_Upf1"/>
    <property type="match status" value="1"/>
</dbReference>
<keyword evidence="3" id="KW-0378">Hydrolase</keyword>
<evidence type="ECO:0000313" key="9">
    <source>
        <dbReference type="EMBL" id="SAL82359.1"/>
    </source>
</evidence>
<feature type="compositionally biased region" description="Acidic residues" evidence="6">
    <location>
        <begin position="238"/>
        <end position="251"/>
    </location>
</feature>
<gene>
    <name evidence="9" type="ORF">AWB68_06488</name>
</gene>
<dbReference type="InterPro" id="IPR041679">
    <property type="entry name" value="DNA2/NAM7-like_C"/>
</dbReference>
<dbReference type="InterPro" id="IPR050534">
    <property type="entry name" value="Coronavir_polyprotein_1ab"/>
</dbReference>
<evidence type="ECO:0000313" key="10">
    <source>
        <dbReference type="Proteomes" id="UP000054770"/>
    </source>
</evidence>
<name>A0A158KNN5_9BURK</name>
<comment type="similarity">
    <text evidence="1">Belongs to the DNA2/NAM7 helicase family.</text>
</comment>
<dbReference type="PANTHER" id="PTHR43788">
    <property type="entry name" value="DNA2/NAM7 HELICASE FAMILY MEMBER"/>
    <property type="match status" value="1"/>
</dbReference>
<comment type="caution">
    <text evidence="9">The sequence shown here is derived from an EMBL/GenBank/DDBJ whole genome shotgun (WGS) entry which is preliminary data.</text>
</comment>
<dbReference type="Pfam" id="PF13086">
    <property type="entry name" value="AAA_11"/>
    <property type="match status" value="1"/>
</dbReference>